<name>A0A5B9W493_9BACT</name>
<keyword evidence="3" id="KW-1185">Reference proteome</keyword>
<dbReference type="KEGG" id="agv:OJF2_39600"/>
<feature type="compositionally biased region" description="Polar residues" evidence="1">
    <location>
        <begin position="3500"/>
        <end position="3510"/>
    </location>
</feature>
<evidence type="ECO:0000256" key="1">
    <source>
        <dbReference type="SAM" id="MobiDB-lite"/>
    </source>
</evidence>
<feature type="compositionally biased region" description="Basic residues" evidence="1">
    <location>
        <begin position="3532"/>
        <end position="3542"/>
    </location>
</feature>
<dbReference type="OrthoDB" id="221462at2"/>
<dbReference type="Proteomes" id="UP000324233">
    <property type="component" value="Chromosome"/>
</dbReference>
<dbReference type="SUPFAM" id="SSF51126">
    <property type="entry name" value="Pectin lyase-like"/>
    <property type="match status" value="2"/>
</dbReference>
<evidence type="ECO:0000313" key="3">
    <source>
        <dbReference type="Proteomes" id="UP000324233"/>
    </source>
</evidence>
<dbReference type="RefSeq" id="WP_148595215.1">
    <property type="nucleotide sequence ID" value="NZ_CP042997.1"/>
</dbReference>
<feature type="region of interest" description="Disordered" evidence="1">
    <location>
        <begin position="3461"/>
        <end position="3483"/>
    </location>
</feature>
<sequence length="3542" mass="339246">MSLFSQGGRRDRVRGKRPRISLDWERIEERVLPANILVVNTAATGAGSLRQAILDANQAGGADTIQFHIPDNGTGVYQIDLAPASGALPAITGVVTIDGTSEAAFLGKAAVVKVNGTALTSGDGLTLAAGSGGSVIQGLTVFGFLNGYGILAQSDGNTIGGTGANQGNVLYSDSIGVKIDASAHNALLGNVVGTDASGTNFGGMARGVLIAGGTLNTIGGTAAGAGNAIGFATTAGVEIDAAAAANLLQGNLIGTDAANQDRGNAVGVLVGGGTNTIGGATAGAGNTVAFSTNTGILINGAAATSNAVQGNFIGTNASGGNLHNLFGVQINQAGGNTIGGAGAGNQIDFNTGAGILISGPTPSGNLIGGNLIGTDSAAAANRGNAYGIQVLNSDGNTIGGASGLANTVGFSAQQGVSVLTGTGNRVSRNLYAGGSGPPADIVVAPGANDGIAAPVLGSASVDATAGTLTLSISQPAGGSQPVDLEVYLLGAGSRVFKTTIAGKTLTATPQQITVANAVGFTTSDSILVTATDPTGSTSPFSNVATIGNALVVSNANDGGSGSLRTAITNALASPGATITFAIPGAGPHLISLLTPLPPITAKTIIDATTQPGYAGSPTVFLVGAGLPGTADGILLAAGSDGSTVKGLGFVGFGGAAIHVRSSGDVVASNFVGVDATGKAAGPGNGVGILVDTGTGNTVGGTAAADRNVIGSNGIGVALGSAGNVVEGNFVGVADAGTHDNVGNVTGISISAAGNTVGGAAGNVLGFNVTGVLIGGASAVVSNNLVNTTAAGANLGAGTLLGIQAAAGSATIAGNTVDFTGTAISLEGPNNVAAGNKLGTHGTASPLAFSNGVGVSVTGAGNTVGGTTAAAANVIGFASTAGVQVGGGATGTSVEGNLIGTDSADSVLTNNVGVLIQGASGNTVGGALSGQANTVANSVVQGVSVLSGGQNVVSRNTYRAGAGPAADIVLGPGANGGIAAPILASAALDASGNLRLSVSQSPAGGQPVTLEVYVSGTTRSFRQAIPGVTLTGTAQVITVPNAGGITTSDTVLVTATDPSGDTSAFSGVVAIGNALQVTNANDGGTGSLRAAVANVLAGAGSRITFAIPGAGPHLINLLTPLTDPAGITAAIVIDATTQPDYAGTPTVFLVGAALGSSADGILLAAGSKGSTVKGLGFVGFGGAAIHVGSDDNTIASNFLGVDATGRAAGPGNGVGVLIDAGSGNTVGGTTAAARNVIGSNAAGVSLASAGNVVEGNFIGVADAGSRDNLANLAGVAISAAGNTVGGTTAGAANVIGFNPTGVLVSSAGTAAVVAGNFIGTDPGGNKLGAGVAFGVRVMAGASQNTIGGAAAGAGNTIDFLSGGTAISLEGSNNTAAGNKLGTQGTAAAGGSPVAFSNAIDVAVSGTGNTVGGTAANVIGFASSAGIQVVAGATGTSVAGNFIGTDPGGAVLTNNVGVLIQGAGGNTIGGAGGGNTIANSLVGGVSINSGDGNTIRENTYTGSNGQGTPAQANDIILAAGANSGQLAPTVQGASLALAGGSGTLSVSTTVNPVLAGTPTFEVYRIVNGAREFLGAPLAGDVRADGGGTYTFTLAVTGVTTNSQVLLTDTAPGGSTSPFSNAVKVAEPNEVTNNEDTGTGSLRQVIHDYNLSGTSTTIIFGPAFFTTSRVIALESDLEPITRPVTIDVGTPGAIPTYGLQLVSLAADGSSLPSAGTSVVDVGLDGGNLLSIRVFDAAGRIVLDLGEAALPATQAAAITALKGRVSGLLGSAPDPSTRAQVLGQVQSIVSPLLLAKITRDTNPADPPSSAVNGLVLGSKAGAQGGSSGSSIAGLSLFGFKAGAGLVIQTTGNSITRGYFGYDPDAPLAGNGNGTGILLAGGSGGNSIGGAAAVSRVFVAGNTGDGIDIGQAGASGASDGNWIINATVGTTAFQDKQNNGNRGDGIRVTNSSGNTIGGPAADNANRVLVSGNGGTGSAGAGVRITGGSANVVANALIGTSETGAVSSGNFSNPVGVLIEGSSAGNTIGYSAALAAATAGRGAADPLRWRPDSPYANVISGNLVAGVELDGVAGNSVVGNQVGSDITGVLAIGNGSGAQGKGGIWLNGSWGNAIGGDDAAVTGPGADGNAITVIVRLGNSITDNARDGILAQNDRALSVPVADPSATTPANTVRNNLISRNTLNGIHFVGDLTGSGVTLTGPGGHPSPGGFLAVEGNLIGTTADGLSAHSPVTGASQGNGLSGILLEQSAAAAAGTSLTGVTIRDNTISGNGLSGITAQAAAGGTGYSTLARVAILGNFIGLNRFGTSVVDAASADPAAASTTPKPMGNVLDGILIDGLQGVTVGGTAADAFDLSGGGAAARGTGANVISGNLGRGIEVRNVRDAGPGSLPILIQGNIIGMNAAGQAAAAVANAIDFRGQALGWSVVNMGNLGDGIFLLGTSNVQVFGNLISANRAAGIHAATQTPGSENVAYLAVRGNRIGTDAAGGSISQTVAVPGGGGGPGSSQVVNTGNGSDGLFLDGISGAMTVAAAPGAGGTAASFVGVDGNIIAGNRANGIDLLQSSRIGIGGNWIGTNSINGTGLGNSANGIFINGSSDNEIGGAGGSNVIAGNQASGILISKGADASGSLTFAASRNAIAGNFIGAAPTPDGRGGQAMQPNPNRVSGLVISGGTSNAVDGNVISGNLLYGVLLANSADGNTISGNFIGTDAAGDARLGNTSEGVFVIGGNDSNRDAEAVGNAITGNTISGNQGNGVHLFGSNTVRNSISGNVIGLDPAGNNPIANQGNGIYLDATGKAGGATEDANLVAGNVVSGNGQSGVMIYAVETTPAPSGYRNILRGNFIGTNRAGTASRPNGGNGVFIYGSSLNLVGGADAGLGGGQAPALTLGASEGNLISGNAQAGVAIFSPVANLKAFGNDVYGNFIGTDASGMAAIPNADGVDILSAQGNRVGGAGLANLISGNLSNGVYVTRVSDNDGSGNAVASNLIGTDRTGAARLAGSQQAFGVYLYNVTGNVVGQAGGATLGGTNVPLSPANVISGNAQAGVRIGGTSSGNAVQGNYIGLGLDGTAHSDAADLSNLVGVMLADQAAGNAIGGAAPGAGNILTQGSLRDGTAVGVEASGPGVHGNAIQGNLIGLDRGGSPVLNGQGAVVSQIGVLINGSPGNLVGGASTAWNPPGSSPTGFGPSLVRNVISGNAQAGVEITGPNATGNAVQGNFLGTNLAGDGRPAVPAAFAAAYALAPTQTSGVYILNARGNVVGGHGFGNLISGNQIGVNITGPATTAAAAGSGSNAVLENIIGTDLTGTRAVPNFEFGVFVNGSPNNLIDGNLISANGLAGVEISGGGSQVGASQNATGLGNVISNNRIGTNIAGAKAFPANPGDVNPTANPVVSTGGNLVYYGLQLHGVVILGTSSNTASGNLIAGNVFVGVYITRRDFNGTVYALPVGNQVLSNQVIANGIYGVLRYDAPQNSVPQGRTRNRRGKATGANTFSSNPIALADYITGFNSRSRQKTPQSTLLPAGLGQSGQVNAPSKQTTGKAHPRGPRRRKG</sequence>
<dbReference type="Gene3D" id="2.160.20.10">
    <property type="entry name" value="Single-stranded right-handed beta-helix, Pectin lyase-like"/>
    <property type="match status" value="4"/>
</dbReference>
<evidence type="ECO:0000313" key="2">
    <source>
        <dbReference type="EMBL" id="QEH35408.1"/>
    </source>
</evidence>
<reference evidence="2 3" key="1">
    <citation type="submission" date="2019-08" db="EMBL/GenBank/DDBJ databases">
        <title>Deep-cultivation of Planctomycetes and their phenomic and genomic characterization uncovers novel biology.</title>
        <authorList>
            <person name="Wiegand S."/>
            <person name="Jogler M."/>
            <person name="Boedeker C."/>
            <person name="Pinto D."/>
            <person name="Vollmers J."/>
            <person name="Rivas-Marin E."/>
            <person name="Kohn T."/>
            <person name="Peeters S.H."/>
            <person name="Heuer A."/>
            <person name="Rast P."/>
            <person name="Oberbeckmann S."/>
            <person name="Bunk B."/>
            <person name="Jeske O."/>
            <person name="Meyerdierks A."/>
            <person name="Storesund J.E."/>
            <person name="Kallscheuer N."/>
            <person name="Luecker S."/>
            <person name="Lage O.M."/>
            <person name="Pohl T."/>
            <person name="Merkel B.J."/>
            <person name="Hornburger P."/>
            <person name="Mueller R.-W."/>
            <person name="Bruemmer F."/>
            <person name="Labrenz M."/>
            <person name="Spormann A.M."/>
            <person name="Op den Camp H."/>
            <person name="Overmann J."/>
            <person name="Amann R."/>
            <person name="Jetten M.S.M."/>
            <person name="Mascher T."/>
            <person name="Medema M.H."/>
            <person name="Devos D.P."/>
            <person name="Kaster A.-K."/>
            <person name="Ovreas L."/>
            <person name="Rohde M."/>
            <person name="Galperin M.Y."/>
            <person name="Jogler C."/>
        </authorList>
    </citation>
    <scope>NUCLEOTIDE SEQUENCE [LARGE SCALE GENOMIC DNA]</scope>
    <source>
        <strain evidence="2 3">OJF2</strain>
    </source>
</reference>
<protein>
    <submittedName>
        <fullName evidence="2">Uncharacterized protein</fullName>
    </submittedName>
</protein>
<proteinExistence type="predicted"/>
<accession>A0A5B9W493</accession>
<dbReference type="EMBL" id="CP042997">
    <property type="protein sequence ID" value="QEH35408.1"/>
    <property type="molecule type" value="Genomic_DNA"/>
</dbReference>
<feature type="compositionally biased region" description="Polar residues" evidence="1">
    <location>
        <begin position="3518"/>
        <end position="3530"/>
    </location>
</feature>
<dbReference type="InterPro" id="IPR012334">
    <property type="entry name" value="Pectin_lyas_fold"/>
</dbReference>
<dbReference type="InterPro" id="IPR011050">
    <property type="entry name" value="Pectin_lyase_fold/virulence"/>
</dbReference>
<organism evidence="2 3">
    <name type="scientific">Aquisphaera giovannonii</name>
    <dbReference type="NCBI Taxonomy" id="406548"/>
    <lineage>
        <taxon>Bacteria</taxon>
        <taxon>Pseudomonadati</taxon>
        <taxon>Planctomycetota</taxon>
        <taxon>Planctomycetia</taxon>
        <taxon>Isosphaerales</taxon>
        <taxon>Isosphaeraceae</taxon>
        <taxon>Aquisphaera</taxon>
    </lineage>
</organism>
<gene>
    <name evidence="2" type="ORF">OJF2_39600</name>
</gene>
<feature type="region of interest" description="Disordered" evidence="1">
    <location>
        <begin position="3500"/>
        <end position="3542"/>
    </location>
</feature>
<dbReference type="SMART" id="SM00710">
    <property type="entry name" value="PbH1"/>
    <property type="match status" value="29"/>
</dbReference>
<dbReference type="InterPro" id="IPR006626">
    <property type="entry name" value="PbH1"/>
</dbReference>